<feature type="region of interest" description="Disordered" evidence="1">
    <location>
        <begin position="1"/>
        <end position="21"/>
    </location>
</feature>
<evidence type="ECO:0000256" key="1">
    <source>
        <dbReference type="SAM" id="MobiDB-lite"/>
    </source>
</evidence>
<dbReference type="InterPro" id="IPR045584">
    <property type="entry name" value="Pilin-like"/>
</dbReference>
<gene>
    <name evidence="3" type="ORF">ET445_06990</name>
</gene>
<feature type="region of interest" description="Disordered" evidence="1">
    <location>
        <begin position="41"/>
        <end position="82"/>
    </location>
</feature>
<keyword evidence="2" id="KW-0812">Transmembrane</keyword>
<feature type="compositionally biased region" description="Basic and acidic residues" evidence="1">
    <location>
        <begin position="41"/>
        <end position="50"/>
    </location>
</feature>
<feature type="transmembrane region" description="Helical" evidence="2">
    <location>
        <begin position="108"/>
        <end position="130"/>
    </location>
</feature>
<dbReference type="EMBL" id="CP035491">
    <property type="protein sequence ID" value="QAY73129.1"/>
    <property type="molecule type" value="Genomic_DNA"/>
</dbReference>
<organism evidence="3 4">
    <name type="scientific">Agromyces protaetiae</name>
    <dbReference type="NCBI Taxonomy" id="2509455"/>
    <lineage>
        <taxon>Bacteria</taxon>
        <taxon>Bacillati</taxon>
        <taxon>Actinomycetota</taxon>
        <taxon>Actinomycetes</taxon>
        <taxon>Micrococcales</taxon>
        <taxon>Microbacteriaceae</taxon>
        <taxon>Agromyces</taxon>
    </lineage>
</organism>
<dbReference type="OrthoDB" id="5001585at2"/>
<evidence type="ECO:0000313" key="4">
    <source>
        <dbReference type="Proteomes" id="UP000291259"/>
    </source>
</evidence>
<dbReference type="SUPFAM" id="SSF54523">
    <property type="entry name" value="Pili subunits"/>
    <property type="match status" value="1"/>
</dbReference>
<evidence type="ECO:0008006" key="5">
    <source>
        <dbReference type="Google" id="ProtNLM"/>
    </source>
</evidence>
<dbReference type="KEGG" id="agf:ET445_06990"/>
<protein>
    <recommendedName>
        <fullName evidence="5">Prepilin-type N-terminal cleavage/methylation domain-containing protein</fullName>
    </recommendedName>
</protein>
<dbReference type="AlphaFoldDB" id="A0A4P6FFF1"/>
<proteinExistence type="predicted"/>
<feature type="compositionally biased region" description="Basic and acidic residues" evidence="1">
    <location>
        <begin position="64"/>
        <end position="73"/>
    </location>
</feature>
<evidence type="ECO:0000313" key="3">
    <source>
        <dbReference type="EMBL" id="QAY73129.1"/>
    </source>
</evidence>
<dbReference type="Proteomes" id="UP000291259">
    <property type="component" value="Chromosome"/>
</dbReference>
<keyword evidence="2" id="KW-1133">Transmembrane helix</keyword>
<keyword evidence="2" id="KW-0472">Membrane</keyword>
<reference evidence="3 4" key="1">
    <citation type="submission" date="2019-01" db="EMBL/GenBank/DDBJ databases">
        <title>Genome sequencing of strain FW100M-8.</title>
        <authorList>
            <person name="Heo J."/>
            <person name="Kim S.-J."/>
            <person name="Kim J.-S."/>
            <person name="Hong S.-B."/>
            <person name="Kwon S.-W."/>
        </authorList>
    </citation>
    <scope>NUCLEOTIDE SEQUENCE [LARGE SCALE GENOMIC DNA]</scope>
    <source>
        <strain evidence="3 4">FW100M-8</strain>
    </source>
</reference>
<name>A0A4P6FFF1_9MICO</name>
<dbReference type="Pfam" id="PF07963">
    <property type="entry name" value="N_methyl"/>
    <property type="match status" value="1"/>
</dbReference>
<accession>A0A4P6FFF1</accession>
<evidence type="ECO:0000256" key="2">
    <source>
        <dbReference type="SAM" id="Phobius"/>
    </source>
</evidence>
<sequence>MCNEPAHNPIRRSLHQQQRDPHCAPIRELETLCDAPEHYERARQRRDRDGSASACHGAQQCDSRPCERRCDGNHHHRPPWDHAVSARARRGIASVAARLRREEAGLTLVELLVAVILMGIILTIVASLFVTTTRSTAQSGEVHEATGNVSNMANAMNGVIRFATTNPKSGSTIPDPAIVEARANELVLMAVVQVSATVEPQGRPPRPTLVEYSIVGAGRELQERRWNPTGSNSNWVFGGSDPTTQTPASIRSLGGRLSTGGAVFTYFDINGALLNPGTGQLDATNRAKVAAIGIRLSVVPPDEPTANPVVIERRIPLTNLGLREPS</sequence>
<dbReference type="InterPro" id="IPR012902">
    <property type="entry name" value="N_methyl_site"/>
</dbReference>
<keyword evidence="4" id="KW-1185">Reference proteome</keyword>
<dbReference type="PROSITE" id="PS00409">
    <property type="entry name" value="PROKAR_NTER_METHYL"/>
    <property type="match status" value="1"/>
</dbReference>